<keyword evidence="1" id="KW-1133">Transmembrane helix</keyword>
<dbReference type="WBParaSite" id="GPUH_0001837401-mRNA-1">
    <property type="protein sequence ID" value="GPUH_0001837401-mRNA-1"/>
    <property type="gene ID" value="GPUH_0001837401"/>
</dbReference>
<keyword evidence="1" id="KW-0472">Membrane</keyword>
<feature type="transmembrane region" description="Helical" evidence="1">
    <location>
        <begin position="42"/>
        <end position="59"/>
    </location>
</feature>
<keyword evidence="1" id="KW-0812">Transmembrane</keyword>
<organism evidence="4">
    <name type="scientific">Gongylonema pulchrum</name>
    <dbReference type="NCBI Taxonomy" id="637853"/>
    <lineage>
        <taxon>Eukaryota</taxon>
        <taxon>Metazoa</taxon>
        <taxon>Ecdysozoa</taxon>
        <taxon>Nematoda</taxon>
        <taxon>Chromadorea</taxon>
        <taxon>Rhabditida</taxon>
        <taxon>Spirurina</taxon>
        <taxon>Spiruromorpha</taxon>
        <taxon>Spiruroidea</taxon>
        <taxon>Gongylonematidae</taxon>
        <taxon>Gongylonema</taxon>
    </lineage>
</organism>
<dbReference type="Proteomes" id="UP000271098">
    <property type="component" value="Unassembled WGS sequence"/>
</dbReference>
<evidence type="ECO:0000313" key="3">
    <source>
        <dbReference type="Proteomes" id="UP000271098"/>
    </source>
</evidence>
<feature type="transmembrane region" description="Helical" evidence="1">
    <location>
        <begin position="71"/>
        <end position="96"/>
    </location>
</feature>
<dbReference type="EMBL" id="UYRT01086607">
    <property type="protein sequence ID" value="VDN31553.1"/>
    <property type="molecule type" value="Genomic_DNA"/>
</dbReference>
<evidence type="ECO:0000313" key="4">
    <source>
        <dbReference type="WBParaSite" id="GPUH_0001837401-mRNA-1"/>
    </source>
</evidence>
<gene>
    <name evidence="2" type="ORF">GPUH_LOCUS18349</name>
</gene>
<evidence type="ECO:0000256" key="1">
    <source>
        <dbReference type="SAM" id="Phobius"/>
    </source>
</evidence>
<reference evidence="4" key="1">
    <citation type="submission" date="2016-06" db="UniProtKB">
        <authorList>
            <consortium name="WormBaseParasite"/>
        </authorList>
    </citation>
    <scope>IDENTIFICATION</scope>
</reference>
<reference evidence="2 3" key="2">
    <citation type="submission" date="2018-11" db="EMBL/GenBank/DDBJ databases">
        <authorList>
            <consortium name="Pathogen Informatics"/>
        </authorList>
    </citation>
    <scope>NUCLEOTIDE SEQUENCE [LARGE SCALE GENOMIC DNA]</scope>
</reference>
<proteinExistence type="predicted"/>
<name>A0A183EBK8_9BILA</name>
<protein>
    <submittedName>
        <fullName evidence="2 4">Uncharacterized protein</fullName>
    </submittedName>
</protein>
<accession>A0A183EBK8</accession>
<dbReference type="AlphaFoldDB" id="A0A183EBK8"/>
<evidence type="ECO:0000313" key="2">
    <source>
        <dbReference type="EMBL" id="VDN31553.1"/>
    </source>
</evidence>
<keyword evidence="3" id="KW-1185">Reference proteome</keyword>
<sequence length="260" mass="29101">MDEGDGWARRGQAGAALSASSSLLSRQHSYGPGGRCLPMHHWLGLLASILLELSAYRFIPDAFAQNMDNSSSIVMSIETLCLITAILGPTVHALIYERSRKHELDSAERYDADGDLSVPIDAQGLSFQFNSTNVESEADRRRKNAPAKYENNRSLCYCNYSPEFCGGYTNSTCMKHLEASCFHFTEEIYNEKMLQMETVHLFGCAPLTRGSNGSYFTVTSCLYLRLSLFLLKKQNSEQNSILRGSTPNLLAYSFWVKNRT</sequence>